<proteinExistence type="predicted"/>
<dbReference type="RefSeq" id="XP_013893287.1">
    <property type="nucleotide sequence ID" value="XM_014037833.1"/>
</dbReference>
<dbReference type="PANTHER" id="PTHR35399">
    <property type="entry name" value="SLR8030 PROTEIN"/>
    <property type="match status" value="1"/>
</dbReference>
<organism evidence="1 2">
    <name type="scientific">Monoraphidium neglectum</name>
    <dbReference type="NCBI Taxonomy" id="145388"/>
    <lineage>
        <taxon>Eukaryota</taxon>
        <taxon>Viridiplantae</taxon>
        <taxon>Chlorophyta</taxon>
        <taxon>core chlorophytes</taxon>
        <taxon>Chlorophyceae</taxon>
        <taxon>CS clade</taxon>
        <taxon>Sphaeropleales</taxon>
        <taxon>Selenastraceae</taxon>
        <taxon>Monoraphidium</taxon>
    </lineage>
</organism>
<dbReference type="GeneID" id="25731182"/>
<dbReference type="EMBL" id="KK104205">
    <property type="protein sequence ID" value="KIY94267.1"/>
    <property type="molecule type" value="Genomic_DNA"/>
</dbReference>
<name>A0A0D2J2R4_9CHLO</name>
<dbReference type="OrthoDB" id="10265760at2759"/>
<dbReference type="KEGG" id="mng:MNEG_13694"/>
<dbReference type="STRING" id="145388.A0A0D2J2R4"/>
<keyword evidence="2" id="KW-1185">Reference proteome</keyword>
<gene>
    <name evidence="1" type="ORF">MNEG_13694</name>
</gene>
<dbReference type="AlphaFoldDB" id="A0A0D2J2R4"/>
<evidence type="ECO:0000313" key="1">
    <source>
        <dbReference type="EMBL" id="KIY94267.1"/>
    </source>
</evidence>
<dbReference type="Proteomes" id="UP000054498">
    <property type="component" value="Unassembled WGS sequence"/>
</dbReference>
<accession>A0A0D2J2R4</accession>
<reference evidence="1 2" key="1">
    <citation type="journal article" date="2013" name="BMC Genomics">
        <title>Reconstruction of the lipid metabolism for the microalga Monoraphidium neglectum from its genome sequence reveals characteristics suitable for biofuel production.</title>
        <authorList>
            <person name="Bogen C."/>
            <person name="Al-Dilaimi A."/>
            <person name="Albersmeier A."/>
            <person name="Wichmann J."/>
            <person name="Grundmann M."/>
            <person name="Rupp O."/>
            <person name="Lauersen K.J."/>
            <person name="Blifernez-Klassen O."/>
            <person name="Kalinowski J."/>
            <person name="Goesmann A."/>
            <person name="Mussgnug J.H."/>
            <person name="Kruse O."/>
        </authorList>
    </citation>
    <scope>NUCLEOTIDE SEQUENCE [LARGE SCALE GENOMIC DNA]</scope>
    <source>
        <strain evidence="1 2">SAG 48.87</strain>
    </source>
</reference>
<protein>
    <submittedName>
        <fullName evidence="1">Uncharacterized protein</fullName>
    </submittedName>
</protein>
<evidence type="ECO:0000313" key="2">
    <source>
        <dbReference type="Proteomes" id="UP000054498"/>
    </source>
</evidence>
<sequence length="214" mass="23158">MTNLTQYNPVQDDISLPENKCGVIMSVDMDENWSGTKSAVLLAGNKKANTDSNNSCNTEAISEPDNVHYVANTLIINEDTGNHLNNVAWAYDLDSGNLTRILSSPKFAEVTGIWASRIGDKVYLSMGIQHPMEDEDAPLDAPTKEEFLARQGYLGYLGPLPASILSPDVTLEFEGIPKATGDDINKVVATTKVCVKPSGIAIASQAPYRRLGDK</sequence>
<dbReference type="PANTHER" id="PTHR35399:SF2">
    <property type="entry name" value="DUF839 DOMAIN-CONTAINING PROTEIN"/>
    <property type="match status" value="1"/>
</dbReference>